<dbReference type="OrthoDB" id="9814129at2"/>
<sequence>MALKAVAKAWMGKDFDEGNRLVAAGDFQGAITAYDRCLLQDPRNWQALVNRANLRQQLGDYSRALDDYMAAAALNPASTNIKSNLAVLLKELGELELAGQLLEEALAAEPKHVDAWGNLGVVRQHQLRYPDAITCFLKAIELGGPTPARCNNLGNVCTSALLLSDAVAVLQNGLAQAPDDANLQFSLAIALLLAGRYEEAWPLYEARWRCILQPRHEGARWQGEALGSRALLLWSEQGLGDSLQMARFLPRIRAAHPDARIMLACPETFHRLFAQFDGIELLPADAAPDYDCQLPLMSLPGVLGVTLDNLPREVYLRAVPTQTAQLPDNGCPRVGVVWESGRWGVGIADAWRQHKSVPPALFAEICRAPGLDFYALQPGELPEALQGLVSQPEIGDFADTAALLEQMDLVICVDTAILHLAGAMGKPVWALLRAERGPFYLAEAVTAPWYPSVRLWRQPQPGDWQPLIHGLAEALSVRRTF</sequence>
<dbReference type="InterPro" id="IPR019734">
    <property type="entry name" value="TPR_rpt"/>
</dbReference>
<dbReference type="PANTHER" id="PTHR44809:SF1">
    <property type="entry name" value="PROTEIN O-MANNOSYL-TRANSFERASE TMTC1"/>
    <property type="match status" value="1"/>
</dbReference>
<dbReference type="Proteomes" id="UP000237082">
    <property type="component" value="Unassembled WGS sequence"/>
</dbReference>
<keyword evidence="3" id="KW-1185">Reference proteome</keyword>
<reference evidence="3" key="1">
    <citation type="submission" date="2018-02" db="EMBL/GenBank/DDBJ databases">
        <authorList>
            <person name="O'Hara-Hanley K."/>
            <person name="Soby S."/>
        </authorList>
    </citation>
    <scope>NUCLEOTIDE SEQUENCE [LARGE SCALE GENOMIC DNA]</scope>
    <source>
        <strain evidence="3">MWU14-2602</strain>
    </source>
</reference>
<name>A0A2S5DHY8_9NEIS</name>
<dbReference type="AlphaFoldDB" id="A0A2S5DHY8"/>
<dbReference type="GO" id="GO:0016757">
    <property type="term" value="F:glycosyltransferase activity"/>
    <property type="evidence" value="ECO:0007669"/>
    <property type="project" value="InterPro"/>
</dbReference>
<accession>A0A2S5DHY8</accession>
<dbReference type="Pfam" id="PF13432">
    <property type="entry name" value="TPR_16"/>
    <property type="match status" value="3"/>
</dbReference>
<dbReference type="InterPro" id="IPR011990">
    <property type="entry name" value="TPR-like_helical_dom_sf"/>
</dbReference>
<evidence type="ECO:0000313" key="2">
    <source>
        <dbReference type="EMBL" id="POZ62654.1"/>
    </source>
</evidence>
<comment type="caution">
    <text evidence="2">The sequence shown here is derived from an EMBL/GenBank/DDBJ whole genome shotgun (WGS) entry which is preliminary data.</text>
</comment>
<dbReference type="Gene3D" id="1.25.40.10">
    <property type="entry name" value="Tetratricopeptide repeat domain"/>
    <property type="match status" value="1"/>
</dbReference>
<dbReference type="SUPFAM" id="SSF48452">
    <property type="entry name" value="TPR-like"/>
    <property type="match status" value="1"/>
</dbReference>
<feature type="repeat" description="TPR" evidence="1">
    <location>
        <begin position="79"/>
        <end position="112"/>
    </location>
</feature>
<keyword evidence="1" id="KW-0802">TPR repeat</keyword>
<dbReference type="PANTHER" id="PTHR44809">
    <property type="match status" value="1"/>
</dbReference>
<gene>
    <name evidence="2" type="ORF">C2I19_07350</name>
</gene>
<evidence type="ECO:0000256" key="1">
    <source>
        <dbReference type="PROSITE-ProRule" id="PRU00339"/>
    </source>
</evidence>
<dbReference type="PROSITE" id="PS50005">
    <property type="entry name" value="TPR"/>
    <property type="match status" value="2"/>
</dbReference>
<proteinExistence type="predicted"/>
<evidence type="ECO:0000313" key="3">
    <source>
        <dbReference type="Proteomes" id="UP000237082"/>
    </source>
</evidence>
<dbReference type="RefSeq" id="WP_103902057.1">
    <property type="nucleotide sequence ID" value="NZ_PQWB01000026.1"/>
</dbReference>
<dbReference type="Gene3D" id="3.40.50.2000">
    <property type="entry name" value="Glycogen Phosphorylase B"/>
    <property type="match status" value="1"/>
</dbReference>
<protein>
    <submittedName>
        <fullName evidence="2">Uncharacterized protein</fullName>
    </submittedName>
</protein>
<dbReference type="SMART" id="SM00028">
    <property type="entry name" value="TPR"/>
    <property type="match status" value="5"/>
</dbReference>
<dbReference type="Pfam" id="PF01075">
    <property type="entry name" value="Glyco_transf_9"/>
    <property type="match status" value="1"/>
</dbReference>
<dbReference type="InterPro" id="IPR052943">
    <property type="entry name" value="TMTC_O-mannosyl-trnsfr"/>
</dbReference>
<organism evidence="2 3">
    <name type="scientific">Chromobacterium alticapitis</name>
    <dbReference type="NCBI Taxonomy" id="2073169"/>
    <lineage>
        <taxon>Bacteria</taxon>
        <taxon>Pseudomonadati</taxon>
        <taxon>Pseudomonadota</taxon>
        <taxon>Betaproteobacteria</taxon>
        <taxon>Neisseriales</taxon>
        <taxon>Chromobacteriaceae</taxon>
        <taxon>Chromobacterium</taxon>
    </lineage>
</organism>
<feature type="repeat" description="TPR" evidence="1">
    <location>
        <begin position="45"/>
        <end position="78"/>
    </location>
</feature>
<dbReference type="EMBL" id="PQWB01000026">
    <property type="protein sequence ID" value="POZ62654.1"/>
    <property type="molecule type" value="Genomic_DNA"/>
</dbReference>
<dbReference type="SUPFAM" id="SSF53756">
    <property type="entry name" value="UDP-Glycosyltransferase/glycogen phosphorylase"/>
    <property type="match status" value="1"/>
</dbReference>
<dbReference type="InterPro" id="IPR002201">
    <property type="entry name" value="Glyco_trans_9"/>
</dbReference>